<evidence type="ECO:0000313" key="3">
    <source>
        <dbReference type="Proteomes" id="UP000594454"/>
    </source>
</evidence>
<dbReference type="OMA" id="NWFSKGD"/>
<dbReference type="OrthoDB" id="7424185at2759"/>
<evidence type="ECO:0000256" key="1">
    <source>
        <dbReference type="SAM" id="MobiDB-lite"/>
    </source>
</evidence>
<feature type="region of interest" description="Disordered" evidence="1">
    <location>
        <begin position="139"/>
        <end position="166"/>
    </location>
</feature>
<feature type="compositionally biased region" description="Basic and acidic residues" evidence="1">
    <location>
        <begin position="373"/>
        <end position="384"/>
    </location>
</feature>
<dbReference type="AlphaFoldDB" id="A0A7R8UZX3"/>
<accession>A0A7R8UZX3</accession>
<feature type="region of interest" description="Disordered" evidence="1">
    <location>
        <begin position="417"/>
        <end position="457"/>
    </location>
</feature>
<keyword evidence="3" id="KW-1185">Reference proteome</keyword>
<gene>
    <name evidence="2" type="ORF">HERILL_LOCUS12610</name>
</gene>
<dbReference type="Proteomes" id="UP000594454">
    <property type="component" value="Chromosome 5"/>
</dbReference>
<dbReference type="InParanoid" id="A0A7R8UZX3"/>
<name>A0A7R8UZX3_HERIL</name>
<feature type="region of interest" description="Disordered" evidence="1">
    <location>
        <begin position="373"/>
        <end position="398"/>
    </location>
</feature>
<dbReference type="EMBL" id="LR899013">
    <property type="protein sequence ID" value="CAD7090102.1"/>
    <property type="molecule type" value="Genomic_DNA"/>
</dbReference>
<proteinExistence type="predicted"/>
<protein>
    <submittedName>
        <fullName evidence="2">Uncharacterized protein</fullName>
    </submittedName>
</protein>
<reference evidence="2 3" key="1">
    <citation type="submission" date="2020-11" db="EMBL/GenBank/DDBJ databases">
        <authorList>
            <person name="Wallbank WR R."/>
            <person name="Pardo Diaz C."/>
            <person name="Kozak K."/>
            <person name="Martin S."/>
            <person name="Jiggins C."/>
            <person name="Moest M."/>
            <person name="Warren A I."/>
            <person name="Generalovic N T."/>
            <person name="Byers J.R.P. K."/>
            <person name="Montejo-Kovacevich G."/>
            <person name="Yen C E."/>
        </authorList>
    </citation>
    <scope>NUCLEOTIDE SEQUENCE [LARGE SCALE GENOMIC DNA]</scope>
</reference>
<organism evidence="2 3">
    <name type="scientific">Hermetia illucens</name>
    <name type="common">Black soldier fly</name>
    <dbReference type="NCBI Taxonomy" id="343691"/>
    <lineage>
        <taxon>Eukaryota</taxon>
        <taxon>Metazoa</taxon>
        <taxon>Ecdysozoa</taxon>
        <taxon>Arthropoda</taxon>
        <taxon>Hexapoda</taxon>
        <taxon>Insecta</taxon>
        <taxon>Pterygota</taxon>
        <taxon>Neoptera</taxon>
        <taxon>Endopterygota</taxon>
        <taxon>Diptera</taxon>
        <taxon>Brachycera</taxon>
        <taxon>Stratiomyomorpha</taxon>
        <taxon>Stratiomyidae</taxon>
        <taxon>Hermetiinae</taxon>
        <taxon>Hermetia</taxon>
    </lineage>
</organism>
<evidence type="ECO:0000313" key="2">
    <source>
        <dbReference type="EMBL" id="CAD7090102.1"/>
    </source>
</evidence>
<feature type="region of interest" description="Disordered" evidence="1">
    <location>
        <begin position="1"/>
        <end position="98"/>
    </location>
</feature>
<sequence>MRRSSFSPFGASKEPLIVVEESGNIEEEEQSSSNTPTQKASLDIDSPVNPYLLSPWRDPRETRKHSLPSQQVTEGITASQVRRLSERGGEGSGPSPREAAFLATLSQAPAPSGRRHSVVTISKVPPAFFGRNRRESVAAYPSNSRVLGSRRESGASTGPPSTDHLGSIHNLQLDIMDDIVQSRKARMKLWTTSSEKVCEVQTVDEAGASTSQRYTNRRFSDFIGNALPTIPSHRRASEHPAIVSPCLPGPSGSHKRKKSGFLSTSGKSELGVVLSNLTSSAIEINKCDESTPVKTKTSSTYGATLDPNVGRSTRSNSFDVSLLQNAKQFISDTEDKGAAALSGWFTKRHQPMAKKKSIRSKSTAMAVSKDMLERLQNRETEKNRKVPRSKQNKNSLVDPHVIGSAIEGFLKKSASTISSSNKGAIPKDSRRKPAPTVRSSLNWFGKSDEDDSKDTCDSSLCSTLKDLFVK</sequence>
<feature type="compositionally biased region" description="Polar residues" evidence="1">
    <location>
        <begin position="67"/>
        <end position="80"/>
    </location>
</feature>